<dbReference type="EMBL" id="MFZM01000041">
    <property type="protein sequence ID" value="OGK22517.1"/>
    <property type="molecule type" value="Genomic_DNA"/>
</dbReference>
<dbReference type="Proteomes" id="UP000177159">
    <property type="component" value="Unassembled WGS sequence"/>
</dbReference>
<organism evidence="1 2">
    <name type="scientific">Candidatus Roizmanbacteria bacterium RIFCSPHIGHO2_02_FULL_37_24</name>
    <dbReference type="NCBI Taxonomy" id="1802037"/>
    <lineage>
        <taxon>Bacteria</taxon>
        <taxon>Candidatus Roizmaniibacteriota</taxon>
    </lineage>
</organism>
<protein>
    <submittedName>
        <fullName evidence="1">Uncharacterized protein</fullName>
    </submittedName>
</protein>
<reference evidence="1 2" key="1">
    <citation type="journal article" date="2016" name="Nat. Commun.">
        <title>Thousands of microbial genomes shed light on interconnected biogeochemical processes in an aquifer system.</title>
        <authorList>
            <person name="Anantharaman K."/>
            <person name="Brown C.T."/>
            <person name="Hug L.A."/>
            <person name="Sharon I."/>
            <person name="Castelle C.J."/>
            <person name="Probst A.J."/>
            <person name="Thomas B.C."/>
            <person name="Singh A."/>
            <person name="Wilkins M.J."/>
            <person name="Karaoz U."/>
            <person name="Brodie E.L."/>
            <person name="Williams K.H."/>
            <person name="Hubbard S.S."/>
            <person name="Banfield J.F."/>
        </authorList>
    </citation>
    <scope>NUCLEOTIDE SEQUENCE [LARGE SCALE GENOMIC DNA]</scope>
</reference>
<comment type="caution">
    <text evidence="1">The sequence shown here is derived from an EMBL/GenBank/DDBJ whole genome shotgun (WGS) entry which is preliminary data.</text>
</comment>
<accession>A0A1F7GTY5</accession>
<proteinExistence type="predicted"/>
<evidence type="ECO:0000313" key="1">
    <source>
        <dbReference type="EMBL" id="OGK22517.1"/>
    </source>
</evidence>
<evidence type="ECO:0000313" key="2">
    <source>
        <dbReference type="Proteomes" id="UP000177159"/>
    </source>
</evidence>
<sequence>MRRTTILERVRIVLPPVVVVVRLRHQRVVVGVVIAPGTPVEVLLVQRQVARELVGVRVVRQVLPGLTVRVGERVGRVGLLPRRGLRWLAVRPVDVTILVVVHVDGDARTEAGGLARHRAAGVGEVVAALGVGRAGEAEDADDQCQRDDETSCGGHARVLSVRVRIRLSFVLIQLCCFGSPPCVDLADVDDAERQREHKEDGQGGQPVRAYAYAFGVEPGLLASLQGGAVKPACYFSNCRVQVLTSLCNLIPVMRSRGKTIETYQ</sequence>
<name>A0A1F7GTY5_9BACT</name>
<dbReference type="AlphaFoldDB" id="A0A1F7GTY5"/>
<gene>
    <name evidence="1" type="ORF">A3C24_05130</name>
</gene>